<protein>
    <submittedName>
        <fullName evidence="1">DNA mismatch repair protein MutT</fullName>
    </submittedName>
</protein>
<evidence type="ECO:0000313" key="2">
    <source>
        <dbReference type="Proteomes" id="UP000052946"/>
    </source>
</evidence>
<organism evidence="1 2">
    <name type="scientific">Oceanobacillus picturae</name>
    <dbReference type="NCBI Taxonomy" id="171693"/>
    <lineage>
        <taxon>Bacteria</taxon>
        <taxon>Bacillati</taxon>
        <taxon>Bacillota</taxon>
        <taxon>Bacilli</taxon>
        <taxon>Bacillales</taxon>
        <taxon>Bacillaceae</taxon>
        <taxon>Oceanobacillus</taxon>
    </lineage>
</organism>
<evidence type="ECO:0000313" key="1">
    <source>
        <dbReference type="EMBL" id="GAQ19044.1"/>
    </source>
</evidence>
<gene>
    <name evidence="1" type="ORF">OPHB3_3003</name>
</gene>
<dbReference type="Proteomes" id="UP000052946">
    <property type="component" value="Unassembled WGS sequence"/>
</dbReference>
<dbReference type="EMBL" id="BBXV01000037">
    <property type="protein sequence ID" value="GAQ19044.1"/>
    <property type="molecule type" value="Genomic_DNA"/>
</dbReference>
<accession>A0A0U9HG64</accession>
<reference evidence="1 2" key="2">
    <citation type="journal article" date="2016" name="Genome Announc.">
        <title>Draft Genome Sequence of Oceanobacillus picturae Heshi-B3, Isolated from Fermented Rice Bran in a Traditional Japanese Seafood Dish.</title>
        <authorList>
            <person name="Akuzawa S."/>
            <person name="Nagaoka J."/>
            <person name="Kanekatsu M."/>
            <person name="Kanesaki Y."/>
            <person name="Suzuki T."/>
        </authorList>
    </citation>
    <scope>NUCLEOTIDE SEQUENCE [LARGE SCALE GENOMIC DNA]</scope>
    <source>
        <strain evidence="1 2">Heshi-B3</strain>
    </source>
</reference>
<dbReference type="RefSeq" id="WP_193752010.1">
    <property type="nucleotide sequence ID" value="NZ_BBXV01000037.1"/>
</dbReference>
<dbReference type="AlphaFoldDB" id="A0A0U9HG64"/>
<comment type="caution">
    <text evidence="1">The sequence shown here is derived from an EMBL/GenBank/DDBJ whole genome shotgun (WGS) entry which is preliminary data.</text>
</comment>
<reference evidence="2" key="1">
    <citation type="submission" date="2015-07" db="EMBL/GenBank/DDBJ databases">
        <title>Draft Genome Sequence of Oceanobacillus picturae Heshi-B3 that Was Isolated from Fermented Rice Bran with Aging Salted Mackerel, Which Was Named Heshiko as Traditional Fermented Seafood in Japan.</title>
        <authorList>
            <person name="Akuzawa S."/>
            <person name="Nakagawa J."/>
            <person name="Kanekatsu T."/>
            <person name="Kanesaki Y."/>
            <person name="Suzuki T."/>
        </authorList>
    </citation>
    <scope>NUCLEOTIDE SEQUENCE [LARGE SCALE GENOMIC DNA]</scope>
    <source>
        <strain evidence="2">Heshi-B3</strain>
    </source>
</reference>
<name>A0A0U9HG64_9BACI</name>
<sequence length="56" mass="6868">MGIIIQQNKDQIKMKYIVITFFSLLTLRKLRKVEKYKEELKAEVERQQQDNDFHKL</sequence>
<proteinExistence type="predicted"/>